<dbReference type="EMBL" id="KN832870">
    <property type="protein sequence ID" value="KIN06973.1"/>
    <property type="molecule type" value="Genomic_DNA"/>
</dbReference>
<keyword evidence="4" id="KW-1185">Reference proteome</keyword>
<reference evidence="4" key="2">
    <citation type="submission" date="2015-01" db="EMBL/GenBank/DDBJ databases">
        <title>Evolutionary Origins and Diversification of the Mycorrhizal Mutualists.</title>
        <authorList>
            <consortium name="DOE Joint Genome Institute"/>
            <consortium name="Mycorrhizal Genomics Consortium"/>
            <person name="Kohler A."/>
            <person name="Kuo A."/>
            <person name="Nagy L.G."/>
            <person name="Floudas D."/>
            <person name="Copeland A."/>
            <person name="Barry K.W."/>
            <person name="Cichocki N."/>
            <person name="Veneault-Fourrey C."/>
            <person name="LaButti K."/>
            <person name="Lindquist E.A."/>
            <person name="Lipzen A."/>
            <person name="Lundell T."/>
            <person name="Morin E."/>
            <person name="Murat C."/>
            <person name="Riley R."/>
            <person name="Ohm R."/>
            <person name="Sun H."/>
            <person name="Tunlid A."/>
            <person name="Henrissat B."/>
            <person name="Grigoriev I.V."/>
            <person name="Hibbett D.S."/>
            <person name="Martin F."/>
        </authorList>
    </citation>
    <scope>NUCLEOTIDE SEQUENCE [LARGE SCALE GENOMIC DNA]</scope>
    <source>
        <strain evidence="4">Zn</strain>
    </source>
</reference>
<dbReference type="PANTHER" id="PTHR42791">
    <property type="entry name" value="GNAT FAMILY ACETYLTRANSFERASE"/>
    <property type="match status" value="1"/>
</dbReference>
<dbReference type="InterPro" id="IPR000182">
    <property type="entry name" value="GNAT_dom"/>
</dbReference>
<sequence>MTTSFRAARENEDEYLACIFYNAFLHVWDQNWMQALTTPLPNKLIQLSDIPALSPVQRDRFSFHLAVIKITRLLSGSVAVTILASTPANPDPKPSAAILWLPPHKRPSLLPLLLSGLLYIVIFRFGVTATWHLYTFERDLEALSASLLSPLGYKKDDCGFVLLIGTDPQFRRKGYAAQLLQWQIKRHREEFPGVPVVLDTTTDQAQKVYEKIGFRYLGKRRVETGTDSGGIKLAKGAIEPEEAFEQRVLILEE</sequence>
<dbReference type="Gene3D" id="3.40.630.30">
    <property type="match status" value="1"/>
</dbReference>
<evidence type="ECO:0000313" key="4">
    <source>
        <dbReference type="Proteomes" id="UP000054321"/>
    </source>
</evidence>
<protein>
    <recommendedName>
        <fullName evidence="2">N-acetyltransferase domain-containing protein</fullName>
    </recommendedName>
</protein>
<dbReference type="Pfam" id="PF00583">
    <property type="entry name" value="Acetyltransf_1"/>
    <property type="match status" value="1"/>
</dbReference>
<keyword evidence="1" id="KW-1133">Transmembrane helix</keyword>
<reference evidence="3 4" key="1">
    <citation type="submission" date="2014-04" db="EMBL/GenBank/DDBJ databases">
        <authorList>
            <consortium name="DOE Joint Genome Institute"/>
            <person name="Kuo A."/>
            <person name="Martino E."/>
            <person name="Perotto S."/>
            <person name="Kohler A."/>
            <person name="Nagy L.G."/>
            <person name="Floudas D."/>
            <person name="Copeland A."/>
            <person name="Barry K.W."/>
            <person name="Cichocki N."/>
            <person name="Veneault-Fourrey C."/>
            <person name="LaButti K."/>
            <person name="Lindquist E.A."/>
            <person name="Lipzen A."/>
            <person name="Lundell T."/>
            <person name="Morin E."/>
            <person name="Murat C."/>
            <person name="Sun H."/>
            <person name="Tunlid A."/>
            <person name="Henrissat B."/>
            <person name="Grigoriev I.V."/>
            <person name="Hibbett D.S."/>
            <person name="Martin F."/>
            <person name="Nordberg H.P."/>
            <person name="Cantor M.N."/>
            <person name="Hua S.X."/>
        </authorList>
    </citation>
    <scope>NUCLEOTIDE SEQUENCE [LARGE SCALE GENOMIC DNA]</scope>
    <source>
        <strain evidence="3 4">Zn</strain>
    </source>
</reference>
<dbReference type="OrthoDB" id="4738875at2759"/>
<dbReference type="SUPFAM" id="SSF55729">
    <property type="entry name" value="Acyl-CoA N-acyltransferases (Nat)"/>
    <property type="match status" value="1"/>
</dbReference>
<feature type="domain" description="N-acetyltransferase" evidence="2">
    <location>
        <begin position="96"/>
        <end position="238"/>
    </location>
</feature>
<dbReference type="AlphaFoldDB" id="A0A0C3DXX8"/>
<keyword evidence="1" id="KW-0812">Transmembrane</keyword>
<gene>
    <name evidence="3" type="ORF">OIDMADRAFT_139700</name>
</gene>
<feature type="transmembrane region" description="Helical" evidence="1">
    <location>
        <begin position="108"/>
        <end position="127"/>
    </location>
</feature>
<keyword evidence="1" id="KW-0472">Membrane</keyword>
<proteinExistence type="predicted"/>
<evidence type="ECO:0000256" key="1">
    <source>
        <dbReference type="SAM" id="Phobius"/>
    </source>
</evidence>
<evidence type="ECO:0000259" key="2">
    <source>
        <dbReference type="PROSITE" id="PS51186"/>
    </source>
</evidence>
<dbReference type="PROSITE" id="PS51186">
    <property type="entry name" value="GNAT"/>
    <property type="match status" value="1"/>
</dbReference>
<dbReference type="GO" id="GO:0016747">
    <property type="term" value="F:acyltransferase activity, transferring groups other than amino-acyl groups"/>
    <property type="evidence" value="ECO:0007669"/>
    <property type="project" value="InterPro"/>
</dbReference>
<dbReference type="PANTHER" id="PTHR42791:SF1">
    <property type="entry name" value="N-ACETYLTRANSFERASE DOMAIN-CONTAINING PROTEIN"/>
    <property type="match status" value="1"/>
</dbReference>
<accession>A0A0C3DXX8</accession>
<organism evidence="3 4">
    <name type="scientific">Oidiodendron maius (strain Zn)</name>
    <dbReference type="NCBI Taxonomy" id="913774"/>
    <lineage>
        <taxon>Eukaryota</taxon>
        <taxon>Fungi</taxon>
        <taxon>Dikarya</taxon>
        <taxon>Ascomycota</taxon>
        <taxon>Pezizomycotina</taxon>
        <taxon>Leotiomycetes</taxon>
        <taxon>Leotiomycetes incertae sedis</taxon>
        <taxon>Myxotrichaceae</taxon>
        <taxon>Oidiodendron</taxon>
    </lineage>
</organism>
<dbReference type="STRING" id="913774.A0A0C3DXX8"/>
<dbReference type="CDD" id="cd04301">
    <property type="entry name" value="NAT_SF"/>
    <property type="match status" value="1"/>
</dbReference>
<dbReference type="InterPro" id="IPR052523">
    <property type="entry name" value="Trichothecene_AcTrans"/>
</dbReference>
<evidence type="ECO:0000313" key="3">
    <source>
        <dbReference type="EMBL" id="KIN06973.1"/>
    </source>
</evidence>
<name>A0A0C3DXX8_OIDMZ</name>
<dbReference type="InParanoid" id="A0A0C3DXX8"/>
<dbReference type="HOGENOM" id="CLU_1098778_0_0_1"/>
<dbReference type="Proteomes" id="UP000054321">
    <property type="component" value="Unassembled WGS sequence"/>
</dbReference>
<dbReference type="InterPro" id="IPR016181">
    <property type="entry name" value="Acyl_CoA_acyltransferase"/>
</dbReference>